<comment type="caution">
    <text evidence="2">The sequence shown here is derived from an EMBL/GenBank/DDBJ whole genome shotgun (WGS) entry which is preliminary data.</text>
</comment>
<dbReference type="RefSeq" id="WP_168057464.1">
    <property type="nucleotide sequence ID" value="NZ_VTOW01000001.1"/>
</dbReference>
<organism evidence="2 3">
    <name type="scientific">Candidatus Manganitrophus noduliformans</name>
    <dbReference type="NCBI Taxonomy" id="2606439"/>
    <lineage>
        <taxon>Bacteria</taxon>
        <taxon>Pseudomonadati</taxon>
        <taxon>Nitrospirota</taxon>
        <taxon>Nitrospiria</taxon>
        <taxon>Candidatus Troglogloeales</taxon>
        <taxon>Candidatus Manganitrophaceae</taxon>
        <taxon>Candidatus Manganitrophus</taxon>
    </lineage>
</organism>
<dbReference type="AlphaFoldDB" id="A0A7X6DL21"/>
<proteinExistence type="predicted"/>
<accession>A0A7X6DL21</accession>
<dbReference type="Proteomes" id="UP000534783">
    <property type="component" value="Unassembled WGS sequence"/>
</dbReference>
<sequence>MSIPTAKKDSFETLQKENQALRNQNVALLGDGEVFIRRDASGIMRACKMPVSLSERNKEIQRIGEHWMITSAGADKLNQLPGLNIMTPPSVVVDGKEVSNPYIERHPKTRAIQSVYVRKIIFGPNPIGNMVGVDYTLFFNVYTYFLQDLQVKVRRYPVCGTYGMKEKPPASLSPDRPGRALVFFEIEDPVGLWVDLSHGEIQEVFNQHVSRQKFGDRHAQSICTRNALLKHPAIAAKTVEVHNGVAKITVYGFKHDFDFKKFAELGEKIEKGQTDPREVQVERAAEEARFEEVSMEGALEGDEYGAVPMEDQERIASSSKPAENPAKEG</sequence>
<feature type="region of interest" description="Disordered" evidence="1">
    <location>
        <begin position="285"/>
        <end position="329"/>
    </location>
</feature>
<evidence type="ECO:0000313" key="2">
    <source>
        <dbReference type="EMBL" id="NKE69155.1"/>
    </source>
</evidence>
<evidence type="ECO:0000313" key="3">
    <source>
        <dbReference type="Proteomes" id="UP000534783"/>
    </source>
</evidence>
<protein>
    <submittedName>
        <fullName evidence="2">Uncharacterized protein</fullName>
    </submittedName>
</protein>
<gene>
    <name evidence="2" type="ORF">MNODULE_00100</name>
</gene>
<name>A0A7X6DL21_9BACT</name>
<dbReference type="EMBL" id="VTOW01000001">
    <property type="protein sequence ID" value="NKE69155.1"/>
    <property type="molecule type" value="Genomic_DNA"/>
</dbReference>
<evidence type="ECO:0000256" key="1">
    <source>
        <dbReference type="SAM" id="MobiDB-lite"/>
    </source>
</evidence>
<keyword evidence="3" id="KW-1185">Reference proteome</keyword>
<reference evidence="2 3" key="1">
    <citation type="journal article" date="2020" name="Nature">
        <title>Bacterial chemolithoautotrophy via manganese oxidation.</title>
        <authorList>
            <person name="Yu H."/>
            <person name="Leadbetter J.R."/>
        </authorList>
    </citation>
    <scope>NUCLEOTIDE SEQUENCE [LARGE SCALE GENOMIC DNA]</scope>
    <source>
        <strain evidence="2 3">Mn-1</strain>
    </source>
</reference>